<protein>
    <recommendedName>
        <fullName evidence="6">Lipoprotein</fullName>
    </recommendedName>
</protein>
<dbReference type="Proteomes" id="UP001566204">
    <property type="component" value="Unassembled WGS sequence"/>
</dbReference>
<sequence length="274" mass="31148">MKSLLLAILLFTVYACDNAQNQSRTAVTKAENNEKLISPYFGFLNEQKDSLIALPMDQMMESPEKYNYVIVEHQVSPLEFIQTRPDNKDSNGRQTAQNFANSEGSLFKIKNVITSGDFGMLVDKAFLEHYKPEPFSRTQSATSADIREKLEKKYKRKINKSTAVAMLNDKSQFHLTVFEHQQDSALAVFSYIKDEQVVSLDFPATYDDISTWRVDDGGEFDNDAFQVLTVLRSAEGISFISIFWGAEGYELNFYQPHKDRFISGAQAYGYSSPL</sequence>
<organism evidence="3 4">
    <name type="scientific">Sphingobacterium thalpophilum</name>
    <dbReference type="NCBI Taxonomy" id="259"/>
    <lineage>
        <taxon>Bacteria</taxon>
        <taxon>Pseudomonadati</taxon>
        <taxon>Bacteroidota</taxon>
        <taxon>Sphingobacteriia</taxon>
        <taxon>Sphingobacteriales</taxon>
        <taxon>Sphingobacteriaceae</taxon>
        <taxon>Sphingobacterium</taxon>
    </lineage>
</organism>
<feature type="chain" id="PRO_5020935839" description="Lipoprotein" evidence="1">
    <location>
        <begin position="20"/>
        <end position="274"/>
    </location>
</feature>
<evidence type="ECO:0008006" key="6">
    <source>
        <dbReference type="Google" id="ProtNLM"/>
    </source>
</evidence>
<feature type="signal peptide" evidence="1">
    <location>
        <begin position="1"/>
        <end position="19"/>
    </location>
</feature>
<dbReference type="AlphaFoldDB" id="A0A4U9V6M1"/>
<keyword evidence="5" id="KW-1185">Reference proteome</keyword>
<dbReference type="EMBL" id="JBEOQB010000006">
    <property type="protein sequence ID" value="MEZ0453968.1"/>
    <property type="molecule type" value="Genomic_DNA"/>
</dbReference>
<dbReference type="Proteomes" id="UP000308196">
    <property type="component" value="Chromosome"/>
</dbReference>
<accession>A0A4U9V6M1</accession>
<evidence type="ECO:0000313" key="2">
    <source>
        <dbReference type="EMBL" id="MEZ0453968.1"/>
    </source>
</evidence>
<dbReference type="GeneID" id="78463369"/>
<reference evidence="2 5" key="2">
    <citation type="submission" date="2024-06" db="EMBL/GenBank/DDBJ databases">
        <title>Soil Sphingobacterium thalpophilum.</title>
        <authorList>
            <person name="Yang J."/>
            <person name="Li J."/>
        </authorList>
    </citation>
    <scope>NUCLEOTIDE SEQUENCE [LARGE SCALE GENOMIC DNA]</scope>
    <source>
        <strain evidence="2 5">22g91tb</strain>
    </source>
</reference>
<reference evidence="3 4" key="1">
    <citation type="submission" date="2019-05" db="EMBL/GenBank/DDBJ databases">
        <authorList>
            <consortium name="Pathogen Informatics"/>
        </authorList>
    </citation>
    <scope>NUCLEOTIDE SEQUENCE [LARGE SCALE GENOMIC DNA]</scope>
    <source>
        <strain evidence="3 4">NCTC11429</strain>
    </source>
</reference>
<dbReference type="PROSITE" id="PS51257">
    <property type="entry name" value="PROKAR_LIPOPROTEIN"/>
    <property type="match status" value="1"/>
</dbReference>
<gene>
    <name evidence="2" type="ORF">ABTW24_20415</name>
    <name evidence="3" type="ORF">NCTC11429_02666</name>
</gene>
<name>A0A4U9V6M1_9SPHI</name>
<evidence type="ECO:0000256" key="1">
    <source>
        <dbReference type="SAM" id="SignalP"/>
    </source>
</evidence>
<proteinExistence type="predicted"/>
<dbReference type="KEGG" id="stha:NCTC11429_02666"/>
<evidence type="ECO:0000313" key="5">
    <source>
        <dbReference type="Proteomes" id="UP001566204"/>
    </source>
</evidence>
<dbReference type="RefSeq" id="WP_028072338.1">
    <property type="nucleotide sequence ID" value="NZ_CP141191.1"/>
</dbReference>
<dbReference type="EMBL" id="LR590484">
    <property type="protein sequence ID" value="VTR42240.1"/>
    <property type="molecule type" value="Genomic_DNA"/>
</dbReference>
<evidence type="ECO:0000313" key="4">
    <source>
        <dbReference type="Proteomes" id="UP000308196"/>
    </source>
</evidence>
<evidence type="ECO:0000313" key="3">
    <source>
        <dbReference type="EMBL" id="VTR42240.1"/>
    </source>
</evidence>
<keyword evidence="1" id="KW-0732">Signal</keyword>